<dbReference type="AlphaFoldDB" id="K1WRI3"/>
<gene>
    <name evidence="2" type="ORF">MBM_00952</name>
</gene>
<reference evidence="2 3" key="1">
    <citation type="journal article" date="2012" name="BMC Genomics">
        <title>Sequencing the genome of Marssonina brunnea reveals fungus-poplar co-evolution.</title>
        <authorList>
            <person name="Zhu S."/>
            <person name="Cao Y.-Z."/>
            <person name="Jiang C."/>
            <person name="Tan B.-Y."/>
            <person name="Wang Z."/>
            <person name="Feng S."/>
            <person name="Zhang L."/>
            <person name="Su X.-H."/>
            <person name="Brejova B."/>
            <person name="Vinar T."/>
            <person name="Xu M."/>
            <person name="Wang M.-X."/>
            <person name="Zhang S.-G."/>
            <person name="Huang M.-R."/>
            <person name="Wu R."/>
            <person name="Zhou Y."/>
        </authorList>
    </citation>
    <scope>NUCLEOTIDE SEQUENCE [LARGE SCALE GENOMIC DNA]</scope>
    <source>
        <strain evidence="2 3">MB_m1</strain>
    </source>
</reference>
<dbReference type="Proteomes" id="UP000006753">
    <property type="component" value="Unassembled WGS sequence"/>
</dbReference>
<dbReference type="STRING" id="1072389.K1WRI3"/>
<feature type="region of interest" description="Disordered" evidence="1">
    <location>
        <begin position="261"/>
        <end position="302"/>
    </location>
</feature>
<keyword evidence="3" id="KW-1185">Reference proteome</keyword>
<feature type="compositionally biased region" description="Polar residues" evidence="1">
    <location>
        <begin position="345"/>
        <end position="358"/>
    </location>
</feature>
<protein>
    <submittedName>
        <fullName evidence="2">AT hook domain-containing protein</fullName>
    </submittedName>
</protein>
<evidence type="ECO:0000313" key="3">
    <source>
        <dbReference type="Proteomes" id="UP000006753"/>
    </source>
</evidence>
<dbReference type="OrthoDB" id="5371646at2759"/>
<dbReference type="InParanoid" id="K1WRI3"/>
<evidence type="ECO:0000256" key="1">
    <source>
        <dbReference type="SAM" id="MobiDB-lite"/>
    </source>
</evidence>
<dbReference type="EMBL" id="JH921429">
    <property type="protein sequence ID" value="EKD20270.1"/>
    <property type="molecule type" value="Genomic_DNA"/>
</dbReference>
<dbReference type="HOGENOM" id="CLU_616881_0_0_1"/>
<sequence>MALAMALAPTPGIFSSLLSCSLQTPFDALASGLYLSGTSTYRSTTYPAWPIEYLYGTMNTQPFSEEEKRFVLAEAIRTSTIPLDRLFHFLNDGRIHIAWDEMLLPRGRNLKQCKDAFEALRPSPPTQMYQFQAHSQSLPALSPIIASAGIKRKSPGQLELFSPASDPKRRQSNDPVPTARDIRPKPPPSNGSPLTMGSFHPSEPKKRGRPSKKDVERKQAEAIARGDIIPPATTTPLLGYASHNNEAGTSNYAPILPTPPSMTPAHVYGPTQSTPMRKGSPESAAEVPGKRKQAKATPKALKPVGRASGVVCHAFHRTTRPWPHIRSSSGGFYRTEQQPFHPESRGSTTVNDPATTTAPGMRHPPNPLALPGLASGISHTLPSAPPSPSSPSSLSPFLLPQYYKTPTSSTSSTPHPHPSPVQSSPVQSSPVPESRPASPSESNG</sequence>
<dbReference type="OMA" id="GRNAMGQ"/>
<feature type="compositionally biased region" description="Polar residues" evidence="1">
    <location>
        <begin position="232"/>
        <end position="242"/>
    </location>
</feature>
<feature type="region of interest" description="Disordered" evidence="1">
    <location>
        <begin position="321"/>
        <end position="444"/>
    </location>
</feature>
<dbReference type="KEGG" id="mbe:MBM_00952"/>
<name>K1WRI3_MARBU</name>
<evidence type="ECO:0000313" key="2">
    <source>
        <dbReference type="EMBL" id="EKD20270.1"/>
    </source>
</evidence>
<feature type="region of interest" description="Disordered" evidence="1">
    <location>
        <begin position="157"/>
        <end position="242"/>
    </location>
</feature>
<dbReference type="eggNOG" id="ENOG502SA85">
    <property type="taxonomic scope" value="Eukaryota"/>
</dbReference>
<feature type="compositionally biased region" description="Polar residues" evidence="1">
    <location>
        <begin position="326"/>
        <end position="338"/>
    </location>
</feature>
<organism evidence="2 3">
    <name type="scientific">Marssonina brunnea f. sp. multigermtubi (strain MB_m1)</name>
    <name type="common">Marssonina leaf spot fungus</name>
    <dbReference type="NCBI Taxonomy" id="1072389"/>
    <lineage>
        <taxon>Eukaryota</taxon>
        <taxon>Fungi</taxon>
        <taxon>Dikarya</taxon>
        <taxon>Ascomycota</taxon>
        <taxon>Pezizomycotina</taxon>
        <taxon>Leotiomycetes</taxon>
        <taxon>Helotiales</taxon>
        <taxon>Drepanopezizaceae</taxon>
        <taxon>Drepanopeziza</taxon>
    </lineage>
</organism>
<feature type="compositionally biased region" description="Low complexity" evidence="1">
    <location>
        <begin position="390"/>
        <end position="432"/>
    </location>
</feature>
<proteinExistence type="predicted"/>
<feature type="compositionally biased region" description="Basic and acidic residues" evidence="1">
    <location>
        <begin position="211"/>
        <end position="220"/>
    </location>
</feature>
<accession>K1WRI3</accession>